<sequence>MAHHHNQPQQHQKLPFLLDSLYCKDESLDVLDRGNCLTEEVEVNPNSISLLWEEEELSSLMSKEQENQMYNVVINNPYLSVARTEAVHWILEAISYHNFSAQTAILAINYLDRFLFSFQSQSEKPWMNQLAAVTCLSLAAKVEETQVPLLVDLQVEESRYLFEPRTIQRMELLVLSTLKWKMNPVTPFSFLDYFSRRLGFNNHICCELLRRCERVLLSTITADCRFMCYLPSAVAAATMLHAIDRIEPCIEEEYQEQLLGILGIVKDNVTDCYRLVQEVASNIDFNSNKRKSIGALPGSPVGVMDVSFSSDSSDDSWAVASSVSSTPEPLSKKIRTQT</sequence>
<dbReference type="STRING" id="4097.A0A1S4DLZ7"/>
<dbReference type="GO" id="GO:0051301">
    <property type="term" value="P:cell division"/>
    <property type="evidence" value="ECO:0007669"/>
    <property type="project" value="UniProtKB-KW"/>
</dbReference>
<dbReference type="OrthoDB" id="5590282at2759"/>
<feature type="domain" description="Cyclin C-terminal" evidence="8">
    <location>
        <begin position="185"/>
        <end position="312"/>
    </location>
</feature>
<dbReference type="PROSITE" id="PS00292">
    <property type="entry name" value="CYCLINS"/>
    <property type="match status" value="1"/>
</dbReference>
<dbReference type="SMART" id="SM00385">
    <property type="entry name" value="CYCLIN"/>
    <property type="match status" value="1"/>
</dbReference>
<dbReference type="Pfam" id="PF02984">
    <property type="entry name" value="Cyclin_C"/>
    <property type="match status" value="1"/>
</dbReference>
<keyword evidence="4" id="KW-0131">Cell cycle</keyword>
<dbReference type="CDD" id="cd20543">
    <property type="entry name" value="CYCLIN_AtCycD-like_rpt1"/>
    <property type="match status" value="1"/>
</dbReference>
<dbReference type="GO" id="GO:0005634">
    <property type="term" value="C:nucleus"/>
    <property type="evidence" value="ECO:0000318"/>
    <property type="project" value="GO_Central"/>
</dbReference>
<dbReference type="PANTHER" id="PTHR10177">
    <property type="entry name" value="CYCLINS"/>
    <property type="match status" value="1"/>
</dbReference>
<dbReference type="KEGG" id="nta:107831211"/>
<dbReference type="InterPro" id="IPR036915">
    <property type="entry name" value="Cyclin-like_sf"/>
</dbReference>
<accession>A0A1S4DLZ7</accession>
<gene>
    <name evidence="10" type="primary">LOC107831211</name>
</gene>
<dbReference type="SUPFAM" id="SSF47954">
    <property type="entry name" value="Cyclin-like"/>
    <property type="match status" value="2"/>
</dbReference>
<dbReference type="RefSeq" id="XP_016514438.1">
    <property type="nucleotide sequence ID" value="XM_016658952.2"/>
</dbReference>
<reference evidence="10" key="2">
    <citation type="submission" date="2025-08" db="UniProtKB">
        <authorList>
            <consortium name="RefSeq"/>
        </authorList>
    </citation>
    <scope>IDENTIFICATION</scope>
    <source>
        <tissue evidence="10">Leaf</tissue>
    </source>
</reference>
<evidence type="ECO:0000256" key="6">
    <source>
        <dbReference type="SAM" id="MobiDB-lite"/>
    </source>
</evidence>
<dbReference type="Proteomes" id="UP000790787">
    <property type="component" value="Chromosome 20"/>
</dbReference>
<dbReference type="Pfam" id="PF00134">
    <property type="entry name" value="Cyclin_N"/>
    <property type="match status" value="1"/>
</dbReference>
<dbReference type="FunFam" id="1.10.472.10:FF:000060">
    <property type="entry name" value="D6-type cyclin"/>
    <property type="match status" value="1"/>
</dbReference>
<dbReference type="InterPro" id="IPR013763">
    <property type="entry name" value="Cyclin-like_dom"/>
</dbReference>
<name>A0A1S4DLZ7_TOBAC</name>
<dbReference type="SMR" id="A0A1S4DLZ7"/>
<dbReference type="PaxDb" id="4097-A0A1S4DLZ7"/>
<evidence type="ECO:0000256" key="4">
    <source>
        <dbReference type="ARBA" id="ARBA00023306"/>
    </source>
</evidence>
<dbReference type="GeneID" id="107831211"/>
<organism evidence="9 10">
    <name type="scientific">Nicotiana tabacum</name>
    <name type="common">Common tobacco</name>
    <dbReference type="NCBI Taxonomy" id="4097"/>
    <lineage>
        <taxon>Eukaryota</taxon>
        <taxon>Viridiplantae</taxon>
        <taxon>Streptophyta</taxon>
        <taxon>Embryophyta</taxon>
        <taxon>Tracheophyta</taxon>
        <taxon>Spermatophyta</taxon>
        <taxon>Magnoliopsida</taxon>
        <taxon>eudicotyledons</taxon>
        <taxon>Gunneridae</taxon>
        <taxon>Pentapetalae</taxon>
        <taxon>asterids</taxon>
        <taxon>lamiids</taxon>
        <taxon>Solanales</taxon>
        <taxon>Solanaceae</taxon>
        <taxon>Nicotianoideae</taxon>
        <taxon>Nicotianeae</taxon>
        <taxon>Nicotiana</taxon>
    </lineage>
</organism>
<evidence type="ECO:0000256" key="1">
    <source>
        <dbReference type="ARBA" id="ARBA00009065"/>
    </source>
</evidence>
<feature type="domain" description="Cyclin-like" evidence="7">
    <location>
        <begin position="88"/>
        <end position="176"/>
    </location>
</feature>
<keyword evidence="9" id="KW-1185">Reference proteome</keyword>
<evidence type="ECO:0000256" key="3">
    <source>
        <dbReference type="ARBA" id="ARBA00023127"/>
    </source>
</evidence>
<dbReference type="InterPro" id="IPR006671">
    <property type="entry name" value="Cyclin_N"/>
</dbReference>
<dbReference type="InterPro" id="IPR048258">
    <property type="entry name" value="Cyclins_cyclin-box"/>
</dbReference>
<dbReference type="GO" id="GO:0000307">
    <property type="term" value="C:cyclin-dependent protein kinase holoenzyme complex"/>
    <property type="evidence" value="ECO:0000318"/>
    <property type="project" value="GO_Central"/>
</dbReference>
<dbReference type="RefSeq" id="XP_016514438.1">
    <property type="nucleotide sequence ID" value="XM_016658952.1"/>
</dbReference>
<keyword evidence="2" id="KW-0132">Cell division</keyword>
<reference evidence="9" key="1">
    <citation type="journal article" date="2014" name="Nat. Commun.">
        <title>The tobacco genome sequence and its comparison with those of tomato and potato.</title>
        <authorList>
            <person name="Sierro N."/>
            <person name="Battey J.N."/>
            <person name="Ouadi S."/>
            <person name="Bakaher N."/>
            <person name="Bovet L."/>
            <person name="Willig A."/>
            <person name="Goepfert S."/>
            <person name="Peitsch M.C."/>
            <person name="Ivanov N.V."/>
        </authorList>
    </citation>
    <scope>NUCLEOTIDE SEQUENCE [LARGE SCALE GENOMIC DNA]</scope>
</reference>
<dbReference type="AlphaFoldDB" id="A0A1S4DLZ7"/>
<dbReference type="GO" id="GO:0005737">
    <property type="term" value="C:cytoplasm"/>
    <property type="evidence" value="ECO:0000318"/>
    <property type="project" value="GO_Central"/>
</dbReference>
<evidence type="ECO:0000259" key="8">
    <source>
        <dbReference type="SMART" id="SM01332"/>
    </source>
</evidence>
<evidence type="ECO:0000313" key="10">
    <source>
        <dbReference type="RefSeq" id="XP_016514438.1"/>
    </source>
</evidence>
<feature type="region of interest" description="Disordered" evidence="6">
    <location>
        <begin position="319"/>
        <end position="338"/>
    </location>
</feature>
<keyword evidence="3 5" id="KW-0195">Cyclin</keyword>
<dbReference type="CDD" id="cd20544">
    <property type="entry name" value="CYCLIN_AtCycD-like_rpt2"/>
    <property type="match status" value="1"/>
</dbReference>
<comment type="similarity">
    <text evidence="1">Belongs to the cyclin family. Cyclin D subfamily.</text>
</comment>
<dbReference type="GO" id="GO:0000082">
    <property type="term" value="P:G1/S transition of mitotic cell cycle"/>
    <property type="evidence" value="ECO:0000318"/>
    <property type="project" value="GO_Central"/>
</dbReference>
<dbReference type="Gene3D" id="1.10.472.10">
    <property type="entry name" value="Cyclin-like"/>
    <property type="match status" value="2"/>
</dbReference>
<dbReference type="SMART" id="SM01332">
    <property type="entry name" value="Cyclin_C"/>
    <property type="match status" value="1"/>
</dbReference>
<evidence type="ECO:0000259" key="7">
    <source>
        <dbReference type="SMART" id="SM00385"/>
    </source>
</evidence>
<evidence type="ECO:0000313" key="9">
    <source>
        <dbReference type="Proteomes" id="UP000790787"/>
    </source>
</evidence>
<evidence type="ECO:0000256" key="5">
    <source>
        <dbReference type="RuleBase" id="RU000383"/>
    </source>
</evidence>
<dbReference type="InterPro" id="IPR004367">
    <property type="entry name" value="Cyclin_C-dom"/>
</dbReference>
<evidence type="ECO:0000256" key="2">
    <source>
        <dbReference type="ARBA" id="ARBA00022618"/>
    </source>
</evidence>
<dbReference type="InterPro" id="IPR039361">
    <property type="entry name" value="Cyclin"/>
</dbReference>
<dbReference type="GO" id="GO:0016538">
    <property type="term" value="F:cyclin-dependent protein serine/threonine kinase regulator activity"/>
    <property type="evidence" value="ECO:0000318"/>
    <property type="project" value="GO_Central"/>
</dbReference>
<protein>
    <submittedName>
        <fullName evidence="10">Cyclin-D3-3 isoform X1</fullName>
    </submittedName>
</protein>
<proteinExistence type="inferred from homology"/>